<keyword evidence="2" id="KW-0732">Signal</keyword>
<dbReference type="Proteomes" id="UP001227162">
    <property type="component" value="Unassembled WGS sequence"/>
</dbReference>
<reference evidence="6" key="2">
    <citation type="submission" date="2023-04" db="EMBL/GenBank/DDBJ databases">
        <title>'Rhodoalgimonas zhirmunskyi' gen. nov., isolated from a red alga.</title>
        <authorList>
            <person name="Nedashkovskaya O.I."/>
            <person name="Otstavnykh N.Y."/>
            <person name="Bystritskaya E.P."/>
            <person name="Balabanova L.A."/>
            <person name="Isaeva M.P."/>
        </authorList>
    </citation>
    <scope>NUCLEOTIDE SEQUENCE</scope>
    <source>
        <strain evidence="6">10Alg 79</strain>
    </source>
</reference>
<comment type="subcellular location">
    <subcellularLocation>
        <location evidence="1 4">Periplasm</location>
    </subcellularLocation>
</comment>
<keyword evidence="3 4" id="KW-0574">Periplasm</keyword>
<evidence type="ECO:0000256" key="1">
    <source>
        <dbReference type="ARBA" id="ARBA00004418"/>
    </source>
</evidence>
<dbReference type="Gene3D" id="2.30.30.760">
    <property type="match status" value="1"/>
</dbReference>
<dbReference type="InterPro" id="IPR017585">
    <property type="entry name" value="SAF_FlgA"/>
</dbReference>
<gene>
    <name evidence="6" type="primary">flgA</name>
    <name evidence="6" type="ORF">NOI20_07690</name>
</gene>
<keyword evidence="7" id="KW-1185">Reference proteome</keyword>
<keyword evidence="6" id="KW-0282">Flagellum</keyword>
<comment type="similarity">
    <text evidence="4">Belongs to the FlgA family.</text>
</comment>
<organism evidence="6 7">
    <name type="scientific">Rhodalgimonas zhirmunskyi</name>
    <dbReference type="NCBI Taxonomy" id="2964767"/>
    <lineage>
        <taxon>Bacteria</taxon>
        <taxon>Pseudomonadati</taxon>
        <taxon>Pseudomonadota</taxon>
        <taxon>Alphaproteobacteria</taxon>
        <taxon>Rhodobacterales</taxon>
        <taxon>Roseobacteraceae</taxon>
        <taxon>Rhodalgimonas</taxon>
    </lineage>
</organism>
<sequence length="144" mass="15373">MKFIAITVIGSIGFPCLADTVVPTRTIRAQEVIYAEDLRLHPAEIGGAFSAISDVAGKEARVALYPNRPVRPGDIGPPAIVERNQIVELIYDTRGLRIETAGRALDRAGIGDLIKVMNIVSRTTVIGKVDKDGSVSVSSAEFGQ</sequence>
<keyword evidence="4" id="KW-1005">Bacterial flagellum biogenesis</keyword>
<reference evidence="6" key="1">
    <citation type="submission" date="2022-07" db="EMBL/GenBank/DDBJ databases">
        <authorList>
            <person name="Otstavnykh N."/>
            <person name="Isaeva M."/>
            <person name="Bystritskaya E."/>
        </authorList>
    </citation>
    <scope>NUCLEOTIDE SEQUENCE</scope>
    <source>
        <strain evidence="6">10Alg 79</strain>
    </source>
</reference>
<keyword evidence="6" id="KW-0966">Cell projection</keyword>
<dbReference type="GO" id="GO:0042597">
    <property type="term" value="C:periplasmic space"/>
    <property type="evidence" value="ECO:0007669"/>
    <property type="project" value="UniProtKB-SubCell"/>
</dbReference>
<dbReference type="SMART" id="SM00858">
    <property type="entry name" value="SAF"/>
    <property type="match status" value="1"/>
</dbReference>
<dbReference type="PANTHER" id="PTHR36307:SF1">
    <property type="entry name" value="FLAGELLA BASAL BODY P-RING FORMATION PROTEIN FLGA"/>
    <property type="match status" value="1"/>
</dbReference>
<dbReference type="AlphaFoldDB" id="A0AAJ1UDI4"/>
<dbReference type="RefSeq" id="WP_317625612.1">
    <property type="nucleotide sequence ID" value="NZ_JANFFA010000002.1"/>
</dbReference>
<dbReference type="EMBL" id="JANFFA010000002">
    <property type="protein sequence ID" value="MDQ2093987.1"/>
    <property type="molecule type" value="Genomic_DNA"/>
</dbReference>
<name>A0AAJ1UDI4_9RHOB</name>
<dbReference type="InterPro" id="IPR039246">
    <property type="entry name" value="Flagellar_FlgA"/>
</dbReference>
<dbReference type="NCBIfam" id="TIGR03170">
    <property type="entry name" value="flgA_cterm"/>
    <property type="match status" value="1"/>
</dbReference>
<dbReference type="GO" id="GO:0044780">
    <property type="term" value="P:bacterial-type flagellum assembly"/>
    <property type="evidence" value="ECO:0007669"/>
    <property type="project" value="InterPro"/>
</dbReference>
<dbReference type="PANTHER" id="PTHR36307">
    <property type="entry name" value="FLAGELLA BASAL BODY P-RING FORMATION PROTEIN FLGA"/>
    <property type="match status" value="1"/>
</dbReference>
<proteinExistence type="inferred from homology"/>
<evidence type="ECO:0000259" key="5">
    <source>
        <dbReference type="SMART" id="SM00858"/>
    </source>
</evidence>
<accession>A0AAJ1UDI4</accession>
<dbReference type="Gene3D" id="3.90.1210.10">
    <property type="entry name" value="Antifreeze-like/N-acetylneuraminic acid synthase C-terminal domain"/>
    <property type="match status" value="1"/>
</dbReference>
<evidence type="ECO:0000256" key="4">
    <source>
        <dbReference type="RuleBase" id="RU362063"/>
    </source>
</evidence>
<protein>
    <recommendedName>
        <fullName evidence="4">Flagella basal body P-ring formation protein FlgA</fullName>
    </recommendedName>
</protein>
<feature type="domain" description="SAF" evidence="5">
    <location>
        <begin position="18"/>
        <end position="76"/>
    </location>
</feature>
<comment type="function">
    <text evidence="4">Involved in the assembly process of the P-ring formation. It may associate with FlgF on the rod constituting a structure essential for the P-ring assembly or may act as a modulator protein for the P-ring assembly.</text>
</comment>
<evidence type="ECO:0000256" key="3">
    <source>
        <dbReference type="ARBA" id="ARBA00022764"/>
    </source>
</evidence>
<comment type="caution">
    <text evidence="6">The sequence shown here is derived from an EMBL/GenBank/DDBJ whole genome shotgun (WGS) entry which is preliminary data.</text>
</comment>
<evidence type="ECO:0000313" key="6">
    <source>
        <dbReference type="EMBL" id="MDQ2093987.1"/>
    </source>
</evidence>
<keyword evidence="6" id="KW-0969">Cilium</keyword>
<dbReference type="InterPro" id="IPR013974">
    <property type="entry name" value="SAF"/>
</dbReference>
<evidence type="ECO:0000313" key="7">
    <source>
        <dbReference type="Proteomes" id="UP001227162"/>
    </source>
</evidence>
<dbReference type="Pfam" id="PF13144">
    <property type="entry name" value="ChapFlgA"/>
    <property type="match status" value="1"/>
</dbReference>
<evidence type="ECO:0000256" key="2">
    <source>
        <dbReference type="ARBA" id="ARBA00022729"/>
    </source>
</evidence>
<dbReference type="CDD" id="cd11614">
    <property type="entry name" value="SAF_CpaB_FlgA_like"/>
    <property type="match status" value="1"/>
</dbReference>